<comment type="subcellular location">
    <subcellularLocation>
        <location evidence="1">Cell outer membrane</location>
        <topology evidence="1">Multi-pass membrane protein</topology>
    </subcellularLocation>
</comment>
<dbReference type="Pfam" id="PF22461">
    <property type="entry name" value="SLBB_2"/>
    <property type="match status" value="1"/>
</dbReference>
<dbReference type="PANTHER" id="PTHR33619">
    <property type="entry name" value="POLYSACCHARIDE EXPORT PROTEIN GFCE-RELATED"/>
    <property type="match status" value="1"/>
</dbReference>
<keyword evidence="13" id="KW-0998">Cell outer membrane</keyword>
<dbReference type="Gene3D" id="3.10.560.10">
    <property type="entry name" value="Outer membrane lipoprotein wza domain like"/>
    <property type="match status" value="1"/>
</dbReference>
<dbReference type="AlphaFoldDB" id="A0A5B3G470"/>
<evidence type="ECO:0000256" key="15">
    <source>
        <dbReference type="SAM" id="Phobius"/>
    </source>
</evidence>
<evidence type="ECO:0000256" key="5">
    <source>
        <dbReference type="ARBA" id="ARBA00022597"/>
    </source>
</evidence>
<dbReference type="InterPro" id="IPR003715">
    <property type="entry name" value="Poly_export_N"/>
</dbReference>
<dbReference type="Proteomes" id="UP000323567">
    <property type="component" value="Unassembled WGS sequence"/>
</dbReference>
<comment type="caution">
    <text evidence="18">The sequence shown here is derived from an EMBL/GenBank/DDBJ whole genome shotgun (WGS) entry which is preliminary data.</text>
</comment>
<evidence type="ECO:0000259" key="16">
    <source>
        <dbReference type="Pfam" id="PF02563"/>
    </source>
</evidence>
<keyword evidence="4" id="KW-1134">Transmembrane beta strand</keyword>
<comment type="similarity">
    <text evidence="2">Belongs to the BexD/CtrA/VexA family.</text>
</comment>
<evidence type="ECO:0000313" key="18">
    <source>
        <dbReference type="EMBL" id="KAA2368281.1"/>
    </source>
</evidence>
<evidence type="ECO:0000256" key="8">
    <source>
        <dbReference type="ARBA" id="ARBA00023047"/>
    </source>
</evidence>
<keyword evidence="5" id="KW-0762">Sugar transport</keyword>
<evidence type="ECO:0000256" key="11">
    <source>
        <dbReference type="ARBA" id="ARBA00023136"/>
    </source>
</evidence>
<feature type="transmembrane region" description="Helical" evidence="15">
    <location>
        <begin position="245"/>
        <end position="264"/>
    </location>
</feature>
<dbReference type="InterPro" id="IPR054765">
    <property type="entry name" value="SLBB_dom"/>
</dbReference>
<dbReference type="GeneID" id="92758266"/>
<proteinExistence type="inferred from homology"/>
<gene>
    <name evidence="18" type="ORF">F2Y13_10510</name>
</gene>
<dbReference type="InterPro" id="IPR049712">
    <property type="entry name" value="Poly_export"/>
</dbReference>
<evidence type="ECO:0000256" key="12">
    <source>
        <dbReference type="ARBA" id="ARBA00023139"/>
    </source>
</evidence>
<keyword evidence="10" id="KW-0626">Porin</keyword>
<protein>
    <submittedName>
        <fullName evidence="18">Polysaccharide export protein</fullName>
    </submittedName>
</protein>
<keyword evidence="11 15" id="KW-0472">Membrane</keyword>
<evidence type="ECO:0000256" key="14">
    <source>
        <dbReference type="ARBA" id="ARBA00023288"/>
    </source>
</evidence>
<keyword evidence="9" id="KW-0406">Ion transport</keyword>
<dbReference type="GO" id="GO:0015288">
    <property type="term" value="F:porin activity"/>
    <property type="evidence" value="ECO:0007669"/>
    <property type="project" value="UniProtKB-KW"/>
</dbReference>
<evidence type="ECO:0000256" key="13">
    <source>
        <dbReference type="ARBA" id="ARBA00023237"/>
    </source>
</evidence>
<evidence type="ECO:0000256" key="4">
    <source>
        <dbReference type="ARBA" id="ARBA00022452"/>
    </source>
</evidence>
<evidence type="ECO:0000256" key="6">
    <source>
        <dbReference type="ARBA" id="ARBA00022692"/>
    </source>
</evidence>
<feature type="domain" description="SLBB" evidence="17">
    <location>
        <begin position="148"/>
        <end position="227"/>
    </location>
</feature>
<evidence type="ECO:0000256" key="2">
    <source>
        <dbReference type="ARBA" id="ARBA00009450"/>
    </source>
</evidence>
<dbReference type="GO" id="GO:0046930">
    <property type="term" value="C:pore complex"/>
    <property type="evidence" value="ECO:0007669"/>
    <property type="project" value="UniProtKB-KW"/>
</dbReference>
<evidence type="ECO:0000256" key="10">
    <source>
        <dbReference type="ARBA" id="ARBA00023114"/>
    </source>
</evidence>
<evidence type="ECO:0000259" key="17">
    <source>
        <dbReference type="Pfam" id="PF22461"/>
    </source>
</evidence>
<keyword evidence="12" id="KW-0564">Palmitate</keyword>
<keyword evidence="8" id="KW-0625">Polysaccharide transport</keyword>
<dbReference type="PANTHER" id="PTHR33619:SF3">
    <property type="entry name" value="POLYSACCHARIDE EXPORT PROTEIN GFCE-RELATED"/>
    <property type="match status" value="1"/>
</dbReference>
<dbReference type="Pfam" id="PF02563">
    <property type="entry name" value="Poly_export"/>
    <property type="match status" value="1"/>
</dbReference>
<dbReference type="GO" id="GO:0009279">
    <property type="term" value="C:cell outer membrane"/>
    <property type="evidence" value="ECO:0007669"/>
    <property type="project" value="UniProtKB-SubCell"/>
</dbReference>
<sequence length="265" mass="29015">MKQLCLLIGTAVLGILLVSCSAQKRVWYLQDAQPFTPEQIAENGQIRIKPLDRLTIVVNSKDPELAVPFNSATSYNSLTGTNVSSAANSQALQMRTVDENGMLEMPVIGKIECKGKTRSELAQAIAKKIIDGGYINDPTVNVQFADMKISVIGEVARPGFYDVTRDKVSIFDALAMAGDMTVYGVRSEVAVTREVDGVRTIEYLDLTSTDIFNSPAFYLQQNDVVYVKPNKYKAQTGEISQNRNFYLSLVGTAISVATLIVTLTK</sequence>
<evidence type="ECO:0000256" key="7">
    <source>
        <dbReference type="ARBA" id="ARBA00022729"/>
    </source>
</evidence>
<evidence type="ECO:0000256" key="3">
    <source>
        <dbReference type="ARBA" id="ARBA00022448"/>
    </source>
</evidence>
<evidence type="ECO:0000256" key="9">
    <source>
        <dbReference type="ARBA" id="ARBA00023065"/>
    </source>
</evidence>
<dbReference type="GO" id="GO:0015159">
    <property type="term" value="F:polysaccharide transmembrane transporter activity"/>
    <property type="evidence" value="ECO:0007669"/>
    <property type="project" value="InterPro"/>
</dbReference>
<reference evidence="18 19" key="1">
    <citation type="journal article" date="2019" name="Nat. Med.">
        <title>A library of human gut bacterial isolates paired with longitudinal multiomics data enables mechanistic microbiome research.</title>
        <authorList>
            <person name="Poyet M."/>
            <person name="Groussin M."/>
            <person name="Gibbons S.M."/>
            <person name="Avila-Pacheco J."/>
            <person name="Jiang X."/>
            <person name="Kearney S.M."/>
            <person name="Perrotta A.R."/>
            <person name="Berdy B."/>
            <person name="Zhao S."/>
            <person name="Lieberman T.D."/>
            <person name="Swanson P.K."/>
            <person name="Smith M."/>
            <person name="Roesemann S."/>
            <person name="Alexander J.E."/>
            <person name="Rich S.A."/>
            <person name="Livny J."/>
            <person name="Vlamakis H."/>
            <person name="Clish C."/>
            <person name="Bullock K."/>
            <person name="Deik A."/>
            <person name="Scott J."/>
            <person name="Pierce K.A."/>
            <person name="Xavier R.J."/>
            <person name="Alm E.J."/>
        </authorList>
    </citation>
    <scope>NUCLEOTIDE SEQUENCE [LARGE SCALE GENOMIC DNA]</scope>
    <source>
        <strain evidence="18 19">BIOML-A2</strain>
    </source>
</reference>
<name>A0A5B3G470_9BACT</name>
<keyword evidence="14" id="KW-0449">Lipoprotein</keyword>
<evidence type="ECO:0000256" key="1">
    <source>
        <dbReference type="ARBA" id="ARBA00004571"/>
    </source>
</evidence>
<organism evidence="18 19">
    <name type="scientific">Alistipes shahii</name>
    <dbReference type="NCBI Taxonomy" id="328814"/>
    <lineage>
        <taxon>Bacteria</taxon>
        <taxon>Pseudomonadati</taxon>
        <taxon>Bacteroidota</taxon>
        <taxon>Bacteroidia</taxon>
        <taxon>Bacteroidales</taxon>
        <taxon>Rikenellaceae</taxon>
        <taxon>Alistipes</taxon>
    </lineage>
</organism>
<keyword evidence="6 15" id="KW-0812">Transmembrane</keyword>
<dbReference type="RefSeq" id="WP_015545903.1">
    <property type="nucleotide sequence ID" value="NZ_CATVWL010000017.1"/>
</dbReference>
<accession>A0A5B3G470</accession>
<feature type="domain" description="Polysaccharide export protein N-terminal" evidence="16">
    <location>
        <begin position="42"/>
        <end position="144"/>
    </location>
</feature>
<keyword evidence="15" id="KW-1133">Transmembrane helix</keyword>
<dbReference type="GO" id="GO:0006811">
    <property type="term" value="P:monoatomic ion transport"/>
    <property type="evidence" value="ECO:0007669"/>
    <property type="project" value="UniProtKB-KW"/>
</dbReference>
<keyword evidence="3" id="KW-0813">Transport</keyword>
<dbReference type="PROSITE" id="PS51257">
    <property type="entry name" value="PROKAR_LIPOPROTEIN"/>
    <property type="match status" value="1"/>
</dbReference>
<evidence type="ECO:0000313" key="19">
    <source>
        <dbReference type="Proteomes" id="UP000323567"/>
    </source>
</evidence>
<keyword evidence="7" id="KW-0732">Signal</keyword>
<dbReference type="EMBL" id="VVXK01000015">
    <property type="protein sequence ID" value="KAA2368281.1"/>
    <property type="molecule type" value="Genomic_DNA"/>
</dbReference>